<protein>
    <submittedName>
        <fullName evidence="1">Uncharacterized protein</fullName>
    </submittedName>
</protein>
<dbReference type="AlphaFoldDB" id="A0A1M2VWH7"/>
<gene>
    <name evidence="1" type="ORF">TRAPUB_11502</name>
</gene>
<dbReference type="Proteomes" id="UP000184267">
    <property type="component" value="Unassembled WGS sequence"/>
</dbReference>
<comment type="caution">
    <text evidence="1">The sequence shown here is derived from an EMBL/GenBank/DDBJ whole genome shotgun (WGS) entry which is preliminary data.</text>
</comment>
<proteinExistence type="predicted"/>
<evidence type="ECO:0000313" key="2">
    <source>
        <dbReference type="Proteomes" id="UP000184267"/>
    </source>
</evidence>
<dbReference type="EMBL" id="MNAD01000551">
    <property type="protein sequence ID" value="OJT11955.1"/>
    <property type="molecule type" value="Genomic_DNA"/>
</dbReference>
<keyword evidence="2" id="KW-1185">Reference proteome</keyword>
<accession>A0A1M2VWH7</accession>
<sequence>MPLIISLRFFRDRGLVRIFVTLPRCGTAVDDGFHATEAPSELDCSLSRAITFSLSGGSLMCDASVGSDHSEGDALKMVVEECERIEPKCILRGASDEVRVYTVEEPECVMLEEVLGRGGGLLPSPSSSGAGEKWPATEGRLNFHAVVFGGLADSSGLAARALRWWTAFTVDRLEPLLCAAAAAAVAVAVAALRRNVDVEEAGLRDRSTLDVAGGADGRREAKVRWRLRRGEAEWKMPWEERKDLRGVDGADGVSAREAG</sequence>
<evidence type="ECO:0000313" key="1">
    <source>
        <dbReference type="EMBL" id="OJT11955.1"/>
    </source>
</evidence>
<reference evidence="1 2" key="1">
    <citation type="submission" date="2016-10" db="EMBL/GenBank/DDBJ databases">
        <title>Genome sequence of the basidiomycete white-rot fungus Trametes pubescens.</title>
        <authorList>
            <person name="Makela M.R."/>
            <person name="Granchi Z."/>
            <person name="Peng M."/>
            <person name="De Vries R.P."/>
            <person name="Grigoriev I."/>
            <person name="Riley R."/>
            <person name="Hilden K."/>
        </authorList>
    </citation>
    <scope>NUCLEOTIDE SEQUENCE [LARGE SCALE GENOMIC DNA]</scope>
    <source>
        <strain evidence="1 2">FBCC735</strain>
    </source>
</reference>
<organism evidence="1 2">
    <name type="scientific">Trametes pubescens</name>
    <name type="common">White-rot fungus</name>
    <dbReference type="NCBI Taxonomy" id="154538"/>
    <lineage>
        <taxon>Eukaryota</taxon>
        <taxon>Fungi</taxon>
        <taxon>Dikarya</taxon>
        <taxon>Basidiomycota</taxon>
        <taxon>Agaricomycotina</taxon>
        <taxon>Agaricomycetes</taxon>
        <taxon>Polyporales</taxon>
        <taxon>Polyporaceae</taxon>
        <taxon>Trametes</taxon>
    </lineage>
</organism>
<name>A0A1M2VWH7_TRAPU</name>